<dbReference type="GO" id="GO:0006357">
    <property type="term" value="P:regulation of transcription by RNA polymerase II"/>
    <property type="evidence" value="ECO:0007669"/>
    <property type="project" value="InterPro"/>
</dbReference>
<evidence type="ECO:0000313" key="13">
    <source>
        <dbReference type="Proteomes" id="UP000301737"/>
    </source>
</evidence>
<dbReference type="Proteomes" id="UP000301737">
    <property type="component" value="Unassembled WGS sequence"/>
</dbReference>
<name>A0A4C2EFB8_9SACH</name>
<comment type="similarity">
    <text evidence="2 9">Belongs to the Mediator complex subunit 14 family.</text>
</comment>
<comment type="subcellular location">
    <subcellularLocation>
        <location evidence="1 9">Nucleus</location>
    </subcellularLocation>
</comment>
<dbReference type="AlphaFoldDB" id="A0A4C2EFB8"/>
<evidence type="ECO:0000259" key="11">
    <source>
        <dbReference type="Pfam" id="PF08638"/>
    </source>
</evidence>
<reference evidence="12 13" key="1">
    <citation type="submission" date="2019-01" db="EMBL/GenBank/DDBJ databases">
        <title>Draft Genome Sequencing of Zygosaccharomyces mellis Ca-7.</title>
        <authorList>
            <person name="Shiwa Y."/>
            <person name="Kanesaki Y."/>
            <person name="Ishige T."/>
            <person name="Mura K."/>
            <person name="Hori T."/>
            <person name="Tamura T."/>
        </authorList>
    </citation>
    <scope>NUCLEOTIDE SEQUENCE [LARGE SCALE GENOMIC DNA]</scope>
    <source>
        <strain evidence="12 13">Ca-7</strain>
    </source>
</reference>
<keyword evidence="7 9" id="KW-0539">Nucleus</keyword>
<evidence type="ECO:0000256" key="8">
    <source>
        <dbReference type="ARBA" id="ARBA00032007"/>
    </source>
</evidence>
<protein>
    <recommendedName>
        <fullName evidence="3 9">Mediator of RNA polymerase II transcription subunit 14</fullName>
    </recommendedName>
    <alternativeName>
        <fullName evidence="8 9">Mediator complex subunit 14</fullName>
    </alternativeName>
</protein>
<accession>A0A4C2EFB8</accession>
<dbReference type="InterPro" id="IPR055122">
    <property type="entry name" value="Med14_N"/>
</dbReference>
<evidence type="ECO:0000256" key="7">
    <source>
        <dbReference type="ARBA" id="ARBA00023242"/>
    </source>
</evidence>
<keyword evidence="5 9" id="KW-0010">Activator</keyword>
<feature type="region of interest" description="Disordered" evidence="10">
    <location>
        <begin position="1"/>
        <end position="49"/>
    </location>
</feature>
<evidence type="ECO:0000313" key="12">
    <source>
        <dbReference type="EMBL" id="GCF01580.1"/>
    </source>
</evidence>
<feature type="domain" description="Mediator complex subunit MED14 N-terminal" evidence="11">
    <location>
        <begin position="79"/>
        <end position="282"/>
    </location>
</feature>
<dbReference type="GO" id="GO:0003712">
    <property type="term" value="F:transcription coregulator activity"/>
    <property type="evidence" value="ECO:0007669"/>
    <property type="project" value="UniProtKB-UniRule"/>
</dbReference>
<dbReference type="Pfam" id="PF08638">
    <property type="entry name" value="Med14"/>
    <property type="match status" value="1"/>
</dbReference>
<comment type="subunit">
    <text evidence="9">Component of the Mediator complex.</text>
</comment>
<dbReference type="GO" id="GO:0070847">
    <property type="term" value="C:core mediator complex"/>
    <property type="evidence" value="ECO:0007669"/>
    <property type="project" value="TreeGrafter"/>
</dbReference>
<evidence type="ECO:0000256" key="6">
    <source>
        <dbReference type="ARBA" id="ARBA00023163"/>
    </source>
</evidence>
<evidence type="ECO:0000256" key="1">
    <source>
        <dbReference type="ARBA" id="ARBA00004123"/>
    </source>
</evidence>
<evidence type="ECO:0000256" key="3">
    <source>
        <dbReference type="ARBA" id="ARBA00019619"/>
    </source>
</evidence>
<dbReference type="OrthoDB" id="205099at2759"/>
<dbReference type="PANTHER" id="PTHR12809:SF2">
    <property type="entry name" value="MEDIATOR OF RNA POLYMERASE II TRANSCRIPTION SUBUNIT 14"/>
    <property type="match status" value="1"/>
</dbReference>
<gene>
    <name evidence="12" type="primary">RGR1</name>
    <name evidence="12" type="ORF">ZYGM_000645</name>
</gene>
<proteinExistence type="inferred from homology"/>
<comment type="function">
    <text evidence="9">Component of the Mediator complex, a coactivator involved in the regulated transcription of nearly all RNA polymerase II-dependent genes. Mediator functions as a bridge to convey information from gene-specific regulatory proteins to the basal RNA polymerase II transcription machinery. Mediator is recruited to promoters by direct interactions with regulatory proteins and serves as a scaffold for the assembly of a functional preinitiation complex with RNA polymerase II and the general transcription factors.</text>
</comment>
<organism evidence="12 13">
    <name type="scientific">Zygosaccharomyces mellis</name>
    <dbReference type="NCBI Taxonomy" id="42258"/>
    <lineage>
        <taxon>Eukaryota</taxon>
        <taxon>Fungi</taxon>
        <taxon>Dikarya</taxon>
        <taxon>Ascomycota</taxon>
        <taxon>Saccharomycotina</taxon>
        <taxon>Saccharomycetes</taxon>
        <taxon>Saccharomycetales</taxon>
        <taxon>Saccharomycetaceae</taxon>
        <taxon>Zygosaccharomyces</taxon>
    </lineage>
</organism>
<evidence type="ECO:0000256" key="2">
    <source>
        <dbReference type="ARBA" id="ARBA00007813"/>
    </source>
</evidence>
<feature type="region of interest" description="Disordered" evidence="10">
    <location>
        <begin position="1033"/>
        <end position="1056"/>
    </location>
</feature>
<evidence type="ECO:0000256" key="9">
    <source>
        <dbReference type="RuleBase" id="RU365082"/>
    </source>
</evidence>
<dbReference type="EMBL" id="BIMX01000036">
    <property type="protein sequence ID" value="GCF01580.1"/>
    <property type="molecule type" value="Genomic_DNA"/>
</dbReference>
<evidence type="ECO:0000256" key="5">
    <source>
        <dbReference type="ARBA" id="ARBA00023159"/>
    </source>
</evidence>
<feature type="compositionally biased region" description="Polar residues" evidence="10">
    <location>
        <begin position="31"/>
        <end position="47"/>
    </location>
</feature>
<dbReference type="GO" id="GO:0016592">
    <property type="term" value="C:mediator complex"/>
    <property type="evidence" value="ECO:0007669"/>
    <property type="project" value="UniProtKB-UniRule"/>
</dbReference>
<dbReference type="InterPro" id="IPR013947">
    <property type="entry name" value="Mediator_Med14"/>
</dbReference>
<comment type="caution">
    <text evidence="12">The sequence shown here is derived from an EMBL/GenBank/DDBJ whole genome shotgun (WGS) entry which is preliminary data.</text>
</comment>
<sequence length="1056" mass="120226">MTAEPNYVEMHGENGSSTTTATTATAAANDNIGSDNSKKGQISNGITDDSKMAVETAGAKDMDPTASPPPPIPHVEINQVPFSLVMRNLTVFTIKEVSQFMKTNVHVNPTEPSTTKKLQFLHMIIFLRNQYLKIYVLVKWCRTIKNNNFHMMIDLLNWFRITNVIVNNCIWAIKASLAGMANAKLPNVDLVTALEVLSLGRPNLPTHQLKLSGEGNDLYQLSGGMVKVPPKVVLQKLKDMNLSISIKIAMMEVPDAFRNYSFRNGRIYIFVPEEYEIQLATTDYRAPLFFVDMNFLFRKQSLPLDKLKLEKVINEILFKSVKPLVALNKFLRKYVLTLKLYMIYLELVELEESGKFSGGHLAHRYDSKRSIISIRYWLHSKMGRTSKITIGVDRRTENLILKWDNELALQSKRMPVAYTDILDNLESILDEIMFNHSHIIRANLLSKGVFFEDEENLDVLLFQIPTTCISMAPIQLKIDLISGVFYFKNPTPLLLSYVSQINRAENADELINVLQRLKRDKISQVLRNMFEKTGWVCSKVIKLDHPIATQVNTTEPVNNNELVPLPTSLLQDDLFIRLPNWPANWYLILTVVSSNASCVVEKRIGKIVSNKGHWKLSYLGNSNVTSAKLESMTYQKVLYLQKTILHRIVNHMIIDSLNQLKISNKISTSEMLSSLPDYVVHGARQDKARDSIQDNNHENDYTSIIILELESFLGGSKALNNILESSMFMHIDYYNSEISLFGKFKRDTTMIKCKCDELLIHFVPGESLAFYLTEKFTNLNMIVDYLVKFRQKLMQLVILTDVVERLHKNFASDDFKIVALKPNEISFKYLKNSNDSQDCTISIVSNEQMVENLTVQLSPSNPQHIVQPFIDNGHMDYHFIFNYLQFTSSLFSVLENIIKQQTMSGSYTMVSLGLHNVCEYQLVYHNPEAGTKITLIIELKNVSHNGTKKVQFYIHFSDEEHISTKSLAYPLVHQVRNQVFMLDPKESPASSSKNKKYQGAIRLVDGISCDPTNIEPILLEIHDILRMDSNVQVNSSTSTNGMQQQTPSAARIPTAS</sequence>
<evidence type="ECO:0000256" key="10">
    <source>
        <dbReference type="SAM" id="MobiDB-lite"/>
    </source>
</evidence>
<feature type="compositionally biased region" description="Low complexity" evidence="10">
    <location>
        <begin position="18"/>
        <end position="28"/>
    </location>
</feature>
<keyword evidence="6 9" id="KW-0804">Transcription</keyword>
<evidence type="ECO:0000256" key="4">
    <source>
        <dbReference type="ARBA" id="ARBA00023015"/>
    </source>
</evidence>
<dbReference type="PANTHER" id="PTHR12809">
    <property type="entry name" value="MEDIATOR COMPLEX SUBUNIT"/>
    <property type="match status" value="1"/>
</dbReference>
<keyword evidence="13" id="KW-1185">Reference proteome</keyword>
<keyword evidence="4 9" id="KW-0805">Transcription regulation</keyword>